<keyword evidence="2" id="KW-1133">Transmembrane helix</keyword>
<keyword evidence="5" id="KW-1185">Reference proteome</keyword>
<evidence type="ECO:0000256" key="1">
    <source>
        <dbReference type="SAM" id="MobiDB-lite"/>
    </source>
</evidence>
<feature type="domain" description="DUF6249" evidence="3">
    <location>
        <begin position="10"/>
        <end position="116"/>
    </location>
</feature>
<feature type="transmembrane region" description="Helical" evidence="2">
    <location>
        <begin position="6"/>
        <end position="29"/>
    </location>
</feature>
<protein>
    <recommendedName>
        <fullName evidence="3">DUF6249 domain-containing protein</fullName>
    </recommendedName>
</protein>
<dbReference type="EMBL" id="QKUF01000024">
    <property type="protein sequence ID" value="PZW23881.1"/>
    <property type="molecule type" value="Genomic_DNA"/>
</dbReference>
<dbReference type="AlphaFoldDB" id="A0A326U1Q2"/>
<gene>
    <name evidence="4" type="ORF">EI42_04804</name>
</gene>
<feature type="transmembrane region" description="Helical" evidence="2">
    <location>
        <begin position="56"/>
        <end position="75"/>
    </location>
</feature>
<proteinExistence type="predicted"/>
<name>A0A326U1Q2_THEHA</name>
<accession>A0A326U1Q2</accession>
<sequence>MSLNVLVVLLGWLFALAIFLGFIILLRYLHHRERMELIRHGFSPDIMRRLRRSRGILRAGLITCMVGIALMAGLYPIGFFLPDTFPQAPLHLGPWLLPGLIPFAVGLALIGSYYLEHSHAFDDEQKASKDVSASNRNGEGNVVPFDHRDGTRKESL</sequence>
<evidence type="ECO:0000313" key="4">
    <source>
        <dbReference type="EMBL" id="PZW23881.1"/>
    </source>
</evidence>
<reference evidence="4 5" key="1">
    <citation type="submission" date="2018-06" db="EMBL/GenBank/DDBJ databases">
        <title>Genomic Encyclopedia of Archaeal and Bacterial Type Strains, Phase II (KMG-II): from individual species to whole genera.</title>
        <authorList>
            <person name="Goeker M."/>
        </authorList>
    </citation>
    <scope>NUCLEOTIDE SEQUENCE [LARGE SCALE GENOMIC DNA]</scope>
    <source>
        <strain evidence="4 5">ATCC BAA-1881</strain>
    </source>
</reference>
<evidence type="ECO:0000256" key="2">
    <source>
        <dbReference type="SAM" id="Phobius"/>
    </source>
</evidence>
<feature type="transmembrane region" description="Helical" evidence="2">
    <location>
        <begin position="95"/>
        <end position="115"/>
    </location>
</feature>
<dbReference type="Pfam" id="PF19762">
    <property type="entry name" value="DUF6249"/>
    <property type="match status" value="1"/>
</dbReference>
<feature type="region of interest" description="Disordered" evidence="1">
    <location>
        <begin position="126"/>
        <end position="156"/>
    </location>
</feature>
<evidence type="ECO:0000259" key="3">
    <source>
        <dbReference type="Pfam" id="PF19762"/>
    </source>
</evidence>
<keyword evidence="2" id="KW-0472">Membrane</keyword>
<organism evidence="4 5">
    <name type="scientific">Thermosporothrix hazakensis</name>
    <dbReference type="NCBI Taxonomy" id="644383"/>
    <lineage>
        <taxon>Bacteria</taxon>
        <taxon>Bacillati</taxon>
        <taxon>Chloroflexota</taxon>
        <taxon>Ktedonobacteria</taxon>
        <taxon>Ktedonobacterales</taxon>
        <taxon>Thermosporotrichaceae</taxon>
        <taxon>Thermosporothrix</taxon>
    </lineage>
</organism>
<keyword evidence="2" id="KW-0812">Transmembrane</keyword>
<dbReference type="InterPro" id="IPR046216">
    <property type="entry name" value="DUF6249"/>
</dbReference>
<dbReference type="RefSeq" id="WP_111325109.1">
    <property type="nucleotide sequence ID" value="NZ_BIFX01000001.1"/>
</dbReference>
<feature type="compositionally biased region" description="Basic and acidic residues" evidence="1">
    <location>
        <begin position="145"/>
        <end position="156"/>
    </location>
</feature>
<dbReference type="Proteomes" id="UP000248806">
    <property type="component" value="Unassembled WGS sequence"/>
</dbReference>
<dbReference type="OrthoDB" id="165340at2"/>
<evidence type="ECO:0000313" key="5">
    <source>
        <dbReference type="Proteomes" id="UP000248806"/>
    </source>
</evidence>
<comment type="caution">
    <text evidence="4">The sequence shown here is derived from an EMBL/GenBank/DDBJ whole genome shotgun (WGS) entry which is preliminary data.</text>
</comment>